<keyword evidence="1" id="KW-0539">Nucleus</keyword>
<proteinExistence type="predicted"/>
<evidence type="ECO:0000256" key="2">
    <source>
        <dbReference type="SAM" id="MobiDB-lite"/>
    </source>
</evidence>
<gene>
    <name evidence="4" type="ORF">RSOLAG22IIIB_09600</name>
</gene>
<dbReference type="PROSITE" id="PS50048">
    <property type="entry name" value="ZN2_CY6_FUNGAL_2"/>
    <property type="match status" value="1"/>
</dbReference>
<dbReference type="EMBL" id="CYGV01001241">
    <property type="protein sequence ID" value="CUA71476.1"/>
    <property type="molecule type" value="Genomic_DNA"/>
</dbReference>
<protein>
    <recommendedName>
        <fullName evidence="3">Zn(2)-C6 fungal-type domain-containing protein</fullName>
    </recommendedName>
</protein>
<dbReference type="SUPFAM" id="SSF57701">
    <property type="entry name" value="Zn2/Cys6 DNA-binding domain"/>
    <property type="match status" value="1"/>
</dbReference>
<dbReference type="AlphaFoldDB" id="A0A0K6FYY4"/>
<feature type="domain" description="Zn(2)-C6 fungal-type" evidence="3">
    <location>
        <begin position="14"/>
        <end position="42"/>
    </location>
</feature>
<evidence type="ECO:0000256" key="1">
    <source>
        <dbReference type="ARBA" id="ARBA00023242"/>
    </source>
</evidence>
<keyword evidence="5" id="KW-1185">Reference proteome</keyword>
<feature type="region of interest" description="Disordered" evidence="2">
    <location>
        <begin position="38"/>
        <end position="102"/>
    </location>
</feature>
<sequence>MARTISKPGPPPKSCLTCRQRRKKCDRSKPKCERCLKGGFECLGYGDPDPRPKVRPEGPNTLAGSLTRPNSELDPVKMAPTPDSKSITKDSQDPTNTDIDYDSRPSILRAALLYRLGKPASLTNEENSATDPPEDLGRSWVQGQIQLSVYSRKSRVNGPKRGFNALCQSIPPLVDMKEDRFERIMHEHDSQRSNYWFMSPPSATRRPLLAQLKLSKGMTWAFYLEARLFQALDEYPYTSGSTVQ</sequence>
<dbReference type="PANTHER" id="PTHR37534">
    <property type="entry name" value="TRANSCRIPTIONAL ACTIVATOR PROTEIN UGA3"/>
    <property type="match status" value="1"/>
</dbReference>
<dbReference type="CDD" id="cd00067">
    <property type="entry name" value="GAL4"/>
    <property type="match status" value="1"/>
</dbReference>
<dbReference type="GO" id="GO:0008270">
    <property type="term" value="F:zinc ion binding"/>
    <property type="evidence" value="ECO:0007669"/>
    <property type="project" value="InterPro"/>
</dbReference>
<name>A0A0K6FYY4_9AGAM</name>
<dbReference type="PANTHER" id="PTHR37534:SF46">
    <property type="entry name" value="ZN(II)2CYS6 TRANSCRIPTION FACTOR (EUROFUNG)"/>
    <property type="match status" value="1"/>
</dbReference>
<evidence type="ECO:0000313" key="4">
    <source>
        <dbReference type="EMBL" id="CUA71476.1"/>
    </source>
</evidence>
<dbReference type="InterPro" id="IPR036864">
    <property type="entry name" value="Zn2-C6_fun-type_DNA-bd_sf"/>
</dbReference>
<dbReference type="SMART" id="SM00066">
    <property type="entry name" value="GAL4"/>
    <property type="match status" value="1"/>
</dbReference>
<dbReference type="InterPro" id="IPR001138">
    <property type="entry name" value="Zn2Cys6_DnaBD"/>
</dbReference>
<dbReference type="GO" id="GO:0000981">
    <property type="term" value="F:DNA-binding transcription factor activity, RNA polymerase II-specific"/>
    <property type="evidence" value="ECO:0007669"/>
    <property type="project" value="InterPro"/>
</dbReference>
<reference evidence="4 5" key="1">
    <citation type="submission" date="2015-07" db="EMBL/GenBank/DDBJ databases">
        <authorList>
            <person name="Noorani M."/>
        </authorList>
    </citation>
    <scope>NUCLEOTIDE SEQUENCE [LARGE SCALE GENOMIC DNA]</scope>
    <source>
        <strain evidence="4">BBA 69670</strain>
    </source>
</reference>
<evidence type="ECO:0000313" key="5">
    <source>
        <dbReference type="Proteomes" id="UP000044841"/>
    </source>
</evidence>
<organism evidence="4 5">
    <name type="scientific">Rhizoctonia solani</name>
    <dbReference type="NCBI Taxonomy" id="456999"/>
    <lineage>
        <taxon>Eukaryota</taxon>
        <taxon>Fungi</taxon>
        <taxon>Dikarya</taxon>
        <taxon>Basidiomycota</taxon>
        <taxon>Agaricomycotina</taxon>
        <taxon>Agaricomycetes</taxon>
        <taxon>Cantharellales</taxon>
        <taxon>Ceratobasidiaceae</taxon>
        <taxon>Rhizoctonia</taxon>
    </lineage>
</organism>
<accession>A0A0K6FYY4</accession>
<evidence type="ECO:0000259" key="3">
    <source>
        <dbReference type="PROSITE" id="PS50048"/>
    </source>
</evidence>
<dbReference type="Proteomes" id="UP000044841">
    <property type="component" value="Unassembled WGS sequence"/>
</dbReference>
<dbReference type="Gene3D" id="4.10.240.10">
    <property type="entry name" value="Zn(2)-C6 fungal-type DNA-binding domain"/>
    <property type="match status" value="1"/>
</dbReference>
<dbReference type="PROSITE" id="PS00463">
    <property type="entry name" value="ZN2_CY6_FUNGAL_1"/>
    <property type="match status" value="1"/>
</dbReference>
<dbReference type="Pfam" id="PF00172">
    <property type="entry name" value="Zn_clus"/>
    <property type="match status" value="1"/>
</dbReference>
<feature type="region of interest" description="Disordered" evidence="2">
    <location>
        <begin position="1"/>
        <end position="20"/>
    </location>
</feature>